<dbReference type="FunFam" id="3.40.190.10:FF:000005">
    <property type="entry name" value="Porphobilinogen deaminase"/>
    <property type="match status" value="1"/>
</dbReference>
<dbReference type="Gene3D" id="3.40.190.10">
    <property type="entry name" value="Periplasmic binding protein-like II"/>
    <property type="match status" value="2"/>
</dbReference>
<dbReference type="InParanoid" id="A0A6M4HCU1"/>
<dbReference type="PIRSF" id="PIRSF001438">
    <property type="entry name" value="4pyrrol_synth_OHMeBilane_synth"/>
    <property type="match status" value="1"/>
</dbReference>
<comment type="catalytic activity">
    <reaction evidence="7 8">
        <text>4 porphobilinogen + H2O = hydroxymethylbilane + 4 NH4(+)</text>
        <dbReference type="Rhea" id="RHEA:13185"/>
        <dbReference type="ChEBI" id="CHEBI:15377"/>
        <dbReference type="ChEBI" id="CHEBI:28938"/>
        <dbReference type="ChEBI" id="CHEBI:57845"/>
        <dbReference type="ChEBI" id="CHEBI:58126"/>
        <dbReference type="EC" id="2.5.1.61"/>
    </reaction>
</comment>
<dbReference type="UniPathway" id="UPA00251">
    <property type="reaction ID" value="UER00319"/>
</dbReference>
<dbReference type="InterPro" id="IPR022417">
    <property type="entry name" value="Porphobilin_deaminase_N"/>
</dbReference>
<dbReference type="PANTHER" id="PTHR11557">
    <property type="entry name" value="PORPHOBILINOGEN DEAMINASE"/>
    <property type="match status" value="1"/>
</dbReference>
<keyword evidence="5 8" id="KW-0808">Transferase</keyword>
<evidence type="ECO:0000256" key="7">
    <source>
        <dbReference type="ARBA" id="ARBA00048169"/>
    </source>
</evidence>
<dbReference type="GO" id="GO:0006782">
    <property type="term" value="P:protoporphyrinogen IX biosynthetic process"/>
    <property type="evidence" value="ECO:0007669"/>
    <property type="project" value="UniProtKB-UniRule"/>
</dbReference>
<dbReference type="InterPro" id="IPR022419">
    <property type="entry name" value="Porphobilin_deaminase_cofac_BS"/>
</dbReference>
<dbReference type="GO" id="GO:0005737">
    <property type="term" value="C:cytoplasm"/>
    <property type="evidence" value="ECO:0007669"/>
    <property type="project" value="UniProtKB-UniRule"/>
</dbReference>
<comment type="subunit">
    <text evidence="4 8">Monomer.</text>
</comment>
<name>A0A6M4HCU1_9PROT</name>
<dbReference type="PROSITE" id="PS00533">
    <property type="entry name" value="PORPHOBILINOGEN_DEAM"/>
    <property type="match status" value="1"/>
</dbReference>
<evidence type="ECO:0000256" key="2">
    <source>
        <dbReference type="ARBA" id="ARBA00004735"/>
    </source>
</evidence>
<comment type="pathway">
    <text evidence="2">Porphyrin-containing compound metabolism; protoporphyrin-IX biosynthesis; coproporphyrinogen-III from 5-aminolevulinate: step 2/4.</text>
</comment>
<dbReference type="InterPro" id="IPR036803">
    <property type="entry name" value="Porphobilinogen_deaminase_C_sf"/>
</dbReference>
<evidence type="ECO:0000256" key="6">
    <source>
        <dbReference type="ARBA" id="ARBA00023244"/>
    </source>
</evidence>
<protein>
    <recommendedName>
        <fullName evidence="8">Porphobilinogen deaminase</fullName>
        <shortName evidence="8">PBG</shortName>
        <ecNumber evidence="8">2.5.1.61</ecNumber>
    </recommendedName>
    <alternativeName>
        <fullName evidence="8">Hydroxymethylbilane synthase</fullName>
        <shortName evidence="8">HMBS</shortName>
    </alternativeName>
    <alternativeName>
        <fullName evidence="8">Pre-uroporphyrinogen synthase</fullName>
    </alternativeName>
</protein>
<evidence type="ECO:0000256" key="5">
    <source>
        <dbReference type="ARBA" id="ARBA00022679"/>
    </source>
</evidence>
<dbReference type="PANTHER" id="PTHR11557:SF0">
    <property type="entry name" value="PORPHOBILINOGEN DEAMINASE"/>
    <property type="match status" value="1"/>
</dbReference>
<dbReference type="EMBL" id="CP053073">
    <property type="protein sequence ID" value="QJR16895.1"/>
    <property type="molecule type" value="Genomic_DNA"/>
</dbReference>
<evidence type="ECO:0000256" key="1">
    <source>
        <dbReference type="ARBA" id="ARBA00002869"/>
    </source>
</evidence>
<accession>A0A6M4HCU1</accession>
<reference evidence="11 12" key="1">
    <citation type="submission" date="2020-04" db="EMBL/GenBank/DDBJ databases">
        <title>Usitatibacter rugosus gen. nov., sp. nov. and Usitatibacter palustris sp. nov., novel members of Usitatibacteraceae fam. nov. within the order Nitrosomonadales isolated from soil.</title>
        <authorList>
            <person name="Huber K.J."/>
            <person name="Neumann-Schaal M."/>
            <person name="Geppert A."/>
            <person name="Luckner M."/>
            <person name="Wanner G."/>
            <person name="Overmann J."/>
        </authorList>
    </citation>
    <scope>NUCLEOTIDE SEQUENCE [LARGE SCALE GENOMIC DNA]</scope>
    <source>
        <strain evidence="11 12">Swamp67</strain>
    </source>
</reference>
<dbReference type="Gene3D" id="3.30.160.40">
    <property type="entry name" value="Porphobilinogen deaminase, C-terminal domain"/>
    <property type="match status" value="1"/>
</dbReference>
<organism evidence="11 12">
    <name type="scientific">Usitatibacter palustris</name>
    <dbReference type="NCBI Taxonomy" id="2732487"/>
    <lineage>
        <taxon>Bacteria</taxon>
        <taxon>Pseudomonadati</taxon>
        <taxon>Pseudomonadota</taxon>
        <taxon>Betaproteobacteria</taxon>
        <taxon>Nitrosomonadales</taxon>
        <taxon>Usitatibacteraceae</taxon>
        <taxon>Usitatibacter</taxon>
    </lineage>
</organism>
<dbReference type="FunFam" id="3.40.190.10:FF:000004">
    <property type="entry name" value="Porphobilinogen deaminase"/>
    <property type="match status" value="1"/>
</dbReference>
<evidence type="ECO:0000259" key="9">
    <source>
        <dbReference type="Pfam" id="PF01379"/>
    </source>
</evidence>
<evidence type="ECO:0000256" key="4">
    <source>
        <dbReference type="ARBA" id="ARBA00011245"/>
    </source>
</evidence>
<evidence type="ECO:0000256" key="8">
    <source>
        <dbReference type="HAMAP-Rule" id="MF_00260"/>
    </source>
</evidence>
<comment type="miscellaneous">
    <text evidence="8">The porphobilinogen subunits are added to the dipyrromethane group.</text>
</comment>
<feature type="domain" description="Porphobilinogen deaminase C-terminal" evidence="10">
    <location>
        <begin position="229"/>
        <end position="297"/>
    </location>
</feature>
<comment type="similarity">
    <text evidence="3 8">Belongs to the HMBS family.</text>
</comment>
<dbReference type="AlphaFoldDB" id="A0A6M4HCU1"/>
<comment type="cofactor">
    <cofactor evidence="8">
        <name>dipyrromethane</name>
        <dbReference type="ChEBI" id="CHEBI:60342"/>
    </cofactor>
    <text evidence="8">Binds 1 dipyrromethane group covalently.</text>
</comment>
<dbReference type="SUPFAM" id="SSF53850">
    <property type="entry name" value="Periplasmic binding protein-like II"/>
    <property type="match status" value="1"/>
</dbReference>
<evidence type="ECO:0000259" key="10">
    <source>
        <dbReference type="Pfam" id="PF03900"/>
    </source>
</evidence>
<proteinExistence type="inferred from homology"/>
<dbReference type="CDD" id="cd13646">
    <property type="entry name" value="PBP2_EcHMBS_like"/>
    <property type="match status" value="1"/>
</dbReference>
<evidence type="ECO:0000256" key="3">
    <source>
        <dbReference type="ARBA" id="ARBA00005638"/>
    </source>
</evidence>
<gene>
    <name evidence="8 11" type="primary">hemC</name>
    <name evidence="11" type="ORF">DSM104440_03731</name>
</gene>
<feature type="domain" description="Porphobilinogen deaminase N-terminal" evidence="9">
    <location>
        <begin position="8"/>
        <end position="214"/>
    </location>
</feature>
<dbReference type="Proteomes" id="UP000503096">
    <property type="component" value="Chromosome"/>
</dbReference>
<comment type="function">
    <text evidence="1 8">Tetrapolymerization of the monopyrrole PBG into the hydroxymethylbilane pre-uroporphyrinogen in several discrete steps.</text>
</comment>
<dbReference type="RefSeq" id="WP_171165397.1">
    <property type="nucleotide sequence ID" value="NZ_CP053073.1"/>
</dbReference>
<dbReference type="InterPro" id="IPR022418">
    <property type="entry name" value="Porphobilinogen_deaminase_C"/>
</dbReference>
<evidence type="ECO:0000313" key="11">
    <source>
        <dbReference type="EMBL" id="QJR16895.1"/>
    </source>
</evidence>
<sequence length="313" mass="33463">MPTLPTHLRIATRESRLALAQTHLVAETLRSRNPGLKVEIVGMTTRGDTVLDRPLSQVGGKGLFIKELEVALVEERAEIAVHSMKDVPMEIDAAFALTTFGTREDPRDAFVSAHFESLDALPAGSVVGTSSLRRECQLRSAFPKLQFKPLRGNVNTRLAKLDAGDYDAIILAAAGLRRLGFEARIRTYLPPALAIPAIGQGILAIEHLAGRDDIAALLRPFRDPATKHAARAERAFGLVAEGSCEVPVGALAHVAAGQLSLEAFIGLPDGTRVVRDAVRGDVAQDEALGRTLGEKLLAMGGREILAALQRANA</sequence>
<dbReference type="KEGG" id="upl:DSM104440_03731"/>
<keyword evidence="6 8" id="KW-0627">Porphyrin biosynthesis</keyword>
<dbReference type="HAMAP" id="MF_00260">
    <property type="entry name" value="Porphobil_deam"/>
    <property type="match status" value="1"/>
</dbReference>
<feature type="modified residue" description="S-(dipyrrolylmethanemethyl)cysteine" evidence="8">
    <location>
        <position position="244"/>
    </location>
</feature>
<dbReference type="Pfam" id="PF01379">
    <property type="entry name" value="Porphobil_deam"/>
    <property type="match status" value="1"/>
</dbReference>
<dbReference type="FunCoup" id="A0A6M4HCU1">
    <property type="interactions" value="584"/>
</dbReference>
<dbReference type="InterPro" id="IPR000860">
    <property type="entry name" value="HemC"/>
</dbReference>
<dbReference type="NCBIfam" id="TIGR00212">
    <property type="entry name" value="hemC"/>
    <property type="match status" value="1"/>
</dbReference>
<dbReference type="Pfam" id="PF03900">
    <property type="entry name" value="Porphobil_deamC"/>
    <property type="match status" value="1"/>
</dbReference>
<dbReference type="EC" id="2.5.1.61" evidence="8"/>
<dbReference type="SUPFAM" id="SSF54782">
    <property type="entry name" value="Porphobilinogen deaminase (hydroxymethylbilane synthase), C-terminal domain"/>
    <property type="match status" value="1"/>
</dbReference>
<dbReference type="GO" id="GO:0004418">
    <property type="term" value="F:hydroxymethylbilane synthase activity"/>
    <property type="evidence" value="ECO:0007669"/>
    <property type="project" value="UniProtKB-UniRule"/>
</dbReference>
<evidence type="ECO:0000313" key="12">
    <source>
        <dbReference type="Proteomes" id="UP000503096"/>
    </source>
</evidence>
<dbReference type="PRINTS" id="PR00151">
    <property type="entry name" value="PORPHBDMNASE"/>
</dbReference>
<keyword evidence="12" id="KW-1185">Reference proteome</keyword>